<feature type="compositionally biased region" description="Low complexity" evidence="1">
    <location>
        <begin position="135"/>
        <end position="152"/>
    </location>
</feature>
<feature type="compositionally biased region" description="Low complexity" evidence="1">
    <location>
        <begin position="234"/>
        <end position="246"/>
    </location>
</feature>
<proteinExistence type="predicted"/>
<protein>
    <submittedName>
        <fullName evidence="2">Uncharacterized protein</fullName>
    </submittedName>
</protein>
<evidence type="ECO:0000313" key="2">
    <source>
        <dbReference type="EMBL" id="KHN95733.1"/>
    </source>
</evidence>
<feature type="compositionally biased region" description="Polar residues" evidence="1">
    <location>
        <begin position="17"/>
        <end position="31"/>
    </location>
</feature>
<dbReference type="AlphaFoldDB" id="A0A0B2WP01"/>
<feature type="region of interest" description="Disordered" evidence="1">
    <location>
        <begin position="398"/>
        <end position="470"/>
    </location>
</feature>
<accession>A0A0B2WP01</accession>
<sequence length="486" mass="51670">MSQKSSLSTTESPLSPVFTSPFQARPHNNSDCFPRSGSGNRGLQHKSSTATYSTGPLDRPTTFSSDSPSLRSKRSDISSPSSNNHPSPRVQYTIPEQHYTTIRPGDIVTCGPHGEYRGQFVEGRTCSQGRSSVMSSPSRGRHSLSSQSQQPSILDEASPPCPGETILDRAFQLGHIPGAESYVPGQEKLSSIARFDALMRHAEEKRRKRDNVQQATQTMTSGLGQDDTSDDNGTDAASNDSDSDANSHARGQNLGEQPGPPLMSPAAQRALAYISGRHDGESQSPTSLRPGVSRNHVSFHADCARTSTISLPPSRPHTAHAKSRPKASRAQSTAQTMPTATTAPAPPSSGKGHDSGQPRCSTKAEKRHSNSSVKRLSFTELAKRLSSTSSLLLVQTNASGGSSHISSDVDSQPCSSAPRANLALRGTAPPPTRPRDREDHDRDGRRRGSVGVVGPEEGSSFLSSPMPGPATRLVLQATNYPPSSSA</sequence>
<feature type="compositionally biased region" description="Basic and acidic residues" evidence="1">
    <location>
        <begin position="433"/>
        <end position="446"/>
    </location>
</feature>
<organism evidence="2 3">
    <name type="scientific">Metarhizium album (strain ARSEF 1941)</name>
    <dbReference type="NCBI Taxonomy" id="1081103"/>
    <lineage>
        <taxon>Eukaryota</taxon>
        <taxon>Fungi</taxon>
        <taxon>Dikarya</taxon>
        <taxon>Ascomycota</taxon>
        <taxon>Pezizomycotina</taxon>
        <taxon>Sordariomycetes</taxon>
        <taxon>Hypocreomycetidae</taxon>
        <taxon>Hypocreales</taxon>
        <taxon>Clavicipitaceae</taxon>
        <taxon>Metarhizium</taxon>
    </lineage>
</organism>
<dbReference type="RefSeq" id="XP_040676799.1">
    <property type="nucleotide sequence ID" value="XM_040825143.1"/>
</dbReference>
<feature type="compositionally biased region" description="Polar residues" evidence="1">
    <location>
        <begin position="125"/>
        <end position="134"/>
    </location>
</feature>
<feature type="region of interest" description="Disordered" evidence="1">
    <location>
        <begin position="306"/>
        <end position="375"/>
    </location>
</feature>
<feature type="compositionally biased region" description="Basic residues" evidence="1">
    <location>
        <begin position="317"/>
        <end position="327"/>
    </location>
</feature>
<feature type="region of interest" description="Disordered" evidence="1">
    <location>
        <begin position="123"/>
        <end position="164"/>
    </location>
</feature>
<dbReference type="OrthoDB" id="5379885at2759"/>
<comment type="caution">
    <text evidence="2">The sequence shown here is derived from an EMBL/GenBank/DDBJ whole genome shotgun (WGS) entry which is preliminary data.</text>
</comment>
<feature type="compositionally biased region" description="Polar residues" evidence="1">
    <location>
        <begin position="398"/>
        <end position="415"/>
    </location>
</feature>
<evidence type="ECO:0000313" key="3">
    <source>
        <dbReference type="Proteomes" id="UP000030816"/>
    </source>
</evidence>
<feature type="compositionally biased region" description="Basic and acidic residues" evidence="1">
    <location>
        <begin position="351"/>
        <end position="368"/>
    </location>
</feature>
<dbReference type="GeneID" id="63740800"/>
<dbReference type="STRING" id="1081103.A0A0B2WP01"/>
<feature type="compositionally biased region" description="Low complexity" evidence="1">
    <location>
        <begin position="330"/>
        <end position="343"/>
    </location>
</feature>
<name>A0A0B2WP01_METAS</name>
<feature type="compositionally biased region" description="Low complexity" evidence="1">
    <location>
        <begin position="449"/>
        <end position="460"/>
    </location>
</feature>
<dbReference type="Proteomes" id="UP000030816">
    <property type="component" value="Unassembled WGS sequence"/>
</dbReference>
<feature type="compositionally biased region" description="Low complexity" evidence="1">
    <location>
        <begin position="1"/>
        <end position="16"/>
    </location>
</feature>
<gene>
    <name evidence="2" type="ORF">MAM_06345</name>
</gene>
<feature type="compositionally biased region" description="Polar residues" evidence="1">
    <location>
        <begin position="45"/>
        <end position="54"/>
    </location>
</feature>
<dbReference type="EMBL" id="AZHE01000020">
    <property type="protein sequence ID" value="KHN95733.1"/>
    <property type="molecule type" value="Genomic_DNA"/>
</dbReference>
<keyword evidence="3" id="KW-1185">Reference proteome</keyword>
<feature type="compositionally biased region" description="Low complexity" evidence="1">
    <location>
        <begin position="77"/>
        <end position="89"/>
    </location>
</feature>
<evidence type="ECO:0000256" key="1">
    <source>
        <dbReference type="SAM" id="MobiDB-lite"/>
    </source>
</evidence>
<dbReference type="HOGENOM" id="CLU_021365_1_1_1"/>
<feature type="compositionally biased region" description="Polar residues" evidence="1">
    <location>
        <begin position="212"/>
        <end position="223"/>
    </location>
</feature>
<feature type="region of interest" description="Disordered" evidence="1">
    <location>
        <begin position="1"/>
        <end position="95"/>
    </location>
</feature>
<reference evidence="2 3" key="1">
    <citation type="journal article" date="2014" name="Proc. Natl. Acad. Sci. U.S.A.">
        <title>Trajectory and genomic determinants of fungal-pathogen speciation and host adaptation.</title>
        <authorList>
            <person name="Hu X."/>
            <person name="Xiao G."/>
            <person name="Zheng P."/>
            <person name="Shang Y."/>
            <person name="Su Y."/>
            <person name="Zhang X."/>
            <person name="Liu X."/>
            <person name="Zhan S."/>
            <person name="St Leger R.J."/>
            <person name="Wang C."/>
        </authorList>
    </citation>
    <scope>NUCLEOTIDE SEQUENCE [LARGE SCALE GENOMIC DNA]</scope>
    <source>
        <strain evidence="2 3">ARSEF 1941</strain>
    </source>
</reference>
<feature type="region of interest" description="Disordered" evidence="1">
    <location>
        <begin position="203"/>
        <end position="264"/>
    </location>
</feature>